<dbReference type="PROSITE" id="PS50889">
    <property type="entry name" value="S4"/>
    <property type="match status" value="1"/>
</dbReference>
<dbReference type="InterPro" id="IPR036986">
    <property type="entry name" value="S4_RNA-bd_sf"/>
</dbReference>
<dbReference type="EC" id="5.4.99.-" evidence="9"/>
<sequence>MSTQVQSQVQWLTVNAHAQGQRLDNFLRTQLKGVPKTLIYRIIRKGEVRVNKKRIKADYRLQVGDEIRIPPVRLAASAAQVPVSKNLKQRLQASVLYESAACLVLNKPAGLAVHGGTGVHQGVIEALRQTRPELEFLELVHRLDKGTSGCLLLAKSRPALLALQTELKAKQMRKGYHAIVQGIWPAAYQQVEYPLSKSTLGAKEAQVRVDEAGKSALTLFKPLQQGNTWSLVHAEPITGRTHQIRVHAQAMGHPLLGDLKYGDSHWNTKYKHLGWGRLFLHAYQLSFTDPSTQSVQNIQAPYDQAWRSLLEHLNAEGA</sequence>
<dbReference type="AlphaFoldDB" id="A0A1H6S805"/>
<dbReference type="PROSITE" id="PS01129">
    <property type="entry name" value="PSI_RLU"/>
    <property type="match status" value="1"/>
</dbReference>
<dbReference type="Pfam" id="PF01479">
    <property type="entry name" value="S4"/>
    <property type="match status" value="1"/>
</dbReference>
<dbReference type="Gene3D" id="3.10.290.10">
    <property type="entry name" value="RNA-binding S4 domain"/>
    <property type="match status" value="1"/>
</dbReference>
<gene>
    <name evidence="11" type="ORF">SAMN05421831_105110</name>
</gene>
<dbReference type="InterPro" id="IPR050188">
    <property type="entry name" value="RluA_PseudoU_synthase"/>
</dbReference>
<dbReference type="InterPro" id="IPR006145">
    <property type="entry name" value="PsdUridine_synth_RsuA/RluA"/>
</dbReference>
<evidence type="ECO:0000256" key="5">
    <source>
        <dbReference type="ARBA" id="ARBA00022884"/>
    </source>
</evidence>
<organism evidence="11 12">
    <name type="scientific">Allopseudospirillum japonicum</name>
    <dbReference type="NCBI Taxonomy" id="64971"/>
    <lineage>
        <taxon>Bacteria</taxon>
        <taxon>Pseudomonadati</taxon>
        <taxon>Pseudomonadota</taxon>
        <taxon>Gammaproteobacteria</taxon>
        <taxon>Oceanospirillales</taxon>
        <taxon>Oceanospirillaceae</taxon>
        <taxon>Allopseudospirillum</taxon>
    </lineage>
</organism>
<dbReference type="Proteomes" id="UP000242999">
    <property type="component" value="Unassembled WGS sequence"/>
</dbReference>
<evidence type="ECO:0000256" key="3">
    <source>
        <dbReference type="ARBA" id="ARBA00010876"/>
    </source>
</evidence>
<dbReference type="FunFam" id="3.10.290.10:FF:000010">
    <property type="entry name" value="Pseudouridine synthase"/>
    <property type="match status" value="1"/>
</dbReference>
<reference evidence="12" key="1">
    <citation type="submission" date="2016-10" db="EMBL/GenBank/DDBJ databases">
        <authorList>
            <person name="Varghese N."/>
            <person name="Submissions S."/>
        </authorList>
    </citation>
    <scope>NUCLEOTIDE SEQUENCE [LARGE SCALE GENOMIC DNA]</scope>
    <source>
        <strain evidence="12">DSM 7165</strain>
    </source>
</reference>
<dbReference type="GO" id="GO:0003723">
    <property type="term" value="F:RNA binding"/>
    <property type="evidence" value="ECO:0007669"/>
    <property type="project" value="UniProtKB-KW"/>
</dbReference>
<evidence type="ECO:0000313" key="12">
    <source>
        <dbReference type="Proteomes" id="UP000242999"/>
    </source>
</evidence>
<keyword evidence="12" id="KW-1185">Reference proteome</keyword>
<feature type="domain" description="RNA-binding S4" evidence="10">
    <location>
        <begin position="21"/>
        <end position="80"/>
    </location>
</feature>
<keyword evidence="5 8" id="KW-0694">RNA-binding</keyword>
<evidence type="ECO:0000256" key="8">
    <source>
        <dbReference type="PROSITE-ProRule" id="PRU00182"/>
    </source>
</evidence>
<dbReference type="InterPro" id="IPR020103">
    <property type="entry name" value="PsdUridine_synth_cat_dom_sf"/>
</dbReference>
<dbReference type="PANTHER" id="PTHR21600">
    <property type="entry name" value="MITOCHONDRIAL RNA PSEUDOURIDINE SYNTHASE"/>
    <property type="match status" value="1"/>
</dbReference>
<dbReference type="CDD" id="cd02869">
    <property type="entry name" value="PseudoU_synth_RluA_like"/>
    <property type="match status" value="1"/>
</dbReference>
<dbReference type="RefSeq" id="WP_093309206.1">
    <property type="nucleotide sequence ID" value="NZ_FNYH01000005.1"/>
</dbReference>
<dbReference type="CDD" id="cd00165">
    <property type="entry name" value="S4"/>
    <property type="match status" value="1"/>
</dbReference>
<dbReference type="NCBIfam" id="TIGR00005">
    <property type="entry name" value="rluA_subfam"/>
    <property type="match status" value="1"/>
</dbReference>
<dbReference type="InterPro" id="IPR006224">
    <property type="entry name" value="PsdUridine_synth_RluA-like_CS"/>
</dbReference>
<evidence type="ECO:0000313" key="11">
    <source>
        <dbReference type="EMBL" id="SEI60897.1"/>
    </source>
</evidence>
<dbReference type="Gene3D" id="3.30.2350.10">
    <property type="entry name" value="Pseudouridine synthase"/>
    <property type="match status" value="1"/>
</dbReference>
<evidence type="ECO:0000256" key="6">
    <source>
        <dbReference type="ARBA" id="ARBA00023235"/>
    </source>
</evidence>
<dbReference type="SMART" id="SM00363">
    <property type="entry name" value="S4"/>
    <property type="match status" value="1"/>
</dbReference>
<comment type="function">
    <text evidence="2">Responsible for synthesis of pseudouridine from uracil at positions 955, 2504 and 2580 in 23S ribosomal RNA.</text>
</comment>
<evidence type="ECO:0000256" key="9">
    <source>
        <dbReference type="RuleBase" id="RU362028"/>
    </source>
</evidence>
<comment type="catalytic activity">
    <reaction evidence="9">
        <text>a uridine in RNA = a pseudouridine in RNA</text>
        <dbReference type="Rhea" id="RHEA:48348"/>
        <dbReference type="Rhea" id="RHEA-COMP:12068"/>
        <dbReference type="Rhea" id="RHEA-COMP:12069"/>
        <dbReference type="ChEBI" id="CHEBI:65314"/>
        <dbReference type="ChEBI" id="CHEBI:65315"/>
    </reaction>
</comment>
<dbReference type="OrthoDB" id="9807829at2"/>
<evidence type="ECO:0000256" key="4">
    <source>
        <dbReference type="ARBA" id="ARBA00022552"/>
    </source>
</evidence>
<evidence type="ECO:0000256" key="1">
    <source>
        <dbReference type="ARBA" id="ARBA00000381"/>
    </source>
</evidence>
<dbReference type="Pfam" id="PF00849">
    <property type="entry name" value="PseudoU_synth_2"/>
    <property type="match status" value="1"/>
</dbReference>
<evidence type="ECO:0000259" key="10">
    <source>
        <dbReference type="SMART" id="SM00363"/>
    </source>
</evidence>
<comment type="catalytic activity">
    <reaction evidence="1">
        <text>uridine(955/2504/2580) in 23S rRNA = pseudouridine(955/2504/2580) in 23S rRNA</text>
        <dbReference type="Rhea" id="RHEA:42528"/>
        <dbReference type="Rhea" id="RHEA-COMP:10099"/>
        <dbReference type="Rhea" id="RHEA-COMP:10100"/>
        <dbReference type="ChEBI" id="CHEBI:65314"/>
        <dbReference type="ChEBI" id="CHEBI:65315"/>
        <dbReference type="EC" id="5.4.99.24"/>
    </reaction>
</comment>
<accession>A0A1H6S805</accession>
<proteinExistence type="inferred from homology"/>
<dbReference type="GO" id="GO:0160141">
    <property type="term" value="F:23S rRNA pseudouridine(955/2504/2580) synthase activity"/>
    <property type="evidence" value="ECO:0007669"/>
    <property type="project" value="UniProtKB-EC"/>
</dbReference>
<protein>
    <recommendedName>
        <fullName evidence="9">Pseudouridine synthase</fullName>
        <ecNumber evidence="9">5.4.99.-</ecNumber>
    </recommendedName>
</protein>
<dbReference type="SUPFAM" id="SSF55174">
    <property type="entry name" value="Alpha-L RNA-binding motif"/>
    <property type="match status" value="1"/>
</dbReference>
<dbReference type="EMBL" id="FNYH01000005">
    <property type="protein sequence ID" value="SEI60897.1"/>
    <property type="molecule type" value="Genomic_DNA"/>
</dbReference>
<keyword evidence="4" id="KW-0698">rRNA processing</keyword>
<feature type="active site" evidence="7">
    <location>
        <position position="144"/>
    </location>
</feature>
<dbReference type="SUPFAM" id="SSF55120">
    <property type="entry name" value="Pseudouridine synthase"/>
    <property type="match status" value="1"/>
</dbReference>
<name>A0A1H6S805_9GAMM</name>
<dbReference type="InterPro" id="IPR002942">
    <property type="entry name" value="S4_RNA-bd"/>
</dbReference>
<dbReference type="STRING" id="64971.SAMN05421831_105110"/>
<evidence type="ECO:0000256" key="2">
    <source>
        <dbReference type="ARBA" id="ARBA00002876"/>
    </source>
</evidence>
<comment type="similarity">
    <text evidence="3 9">Belongs to the pseudouridine synthase RluA family.</text>
</comment>
<evidence type="ECO:0000256" key="7">
    <source>
        <dbReference type="PIRSR" id="PIRSR606225-1"/>
    </source>
</evidence>
<dbReference type="PANTHER" id="PTHR21600:SF92">
    <property type="entry name" value="RIBOSOMAL LARGE SUBUNIT PSEUDOURIDINE SYNTHASE C"/>
    <property type="match status" value="1"/>
</dbReference>
<dbReference type="InterPro" id="IPR006225">
    <property type="entry name" value="PsdUridine_synth_RluC/D"/>
</dbReference>
<keyword evidence="6 9" id="KW-0413">Isomerase</keyword>
<dbReference type="GO" id="GO:0000455">
    <property type="term" value="P:enzyme-directed rRNA pseudouridine synthesis"/>
    <property type="evidence" value="ECO:0007669"/>
    <property type="project" value="UniProtKB-ARBA"/>
</dbReference>